<evidence type="ECO:0000313" key="12">
    <source>
        <dbReference type="RefSeq" id="XP_019617840.1"/>
    </source>
</evidence>
<dbReference type="InterPro" id="IPR000488">
    <property type="entry name" value="Death_dom"/>
</dbReference>
<evidence type="ECO:0000256" key="3">
    <source>
        <dbReference type="ARBA" id="ARBA00023157"/>
    </source>
</evidence>
<dbReference type="InterPro" id="IPR013783">
    <property type="entry name" value="Ig-like_fold"/>
</dbReference>
<accession>A0A6P4XMI6</accession>
<evidence type="ECO:0000256" key="1">
    <source>
        <dbReference type="ARBA" id="ARBA00004479"/>
    </source>
</evidence>
<dbReference type="Proteomes" id="UP000515135">
    <property type="component" value="Unplaced"/>
</dbReference>
<dbReference type="PANTHER" id="PTHR11640:SF164">
    <property type="entry name" value="MAM DOMAIN-CONTAINING GLYCOSYLPHOSPHATIDYLINOSITOL ANCHOR PROTEIN 1"/>
    <property type="match status" value="1"/>
</dbReference>
<evidence type="ECO:0000259" key="9">
    <source>
        <dbReference type="PROSITE" id="PS50017"/>
    </source>
</evidence>
<dbReference type="InterPro" id="IPR007110">
    <property type="entry name" value="Ig-like_dom"/>
</dbReference>
<feature type="region of interest" description="Disordered" evidence="6">
    <location>
        <begin position="454"/>
        <end position="593"/>
    </location>
</feature>
<feature type="compositionally biased region" description="Low complexity" evidence="6">
    <location>
        <begin position="183"/>
        <end position="196"/>
    </location>
</feature>
<organism evidence="11 12">
    <name type="scientific">Branchiostoma belcheri</name>
    <name type="common">Amphioxus</name>
    <dbReference type="NCBI Taxonomy" id="7741"/>
    <lineage>
        <taxon>Eukaryota</taxon>
        <taxon>Metazoa</taxon>
        <taxon>Chordata</taxon>
        <taxon>Cephalochordata</taxon>
        <taxon>Leptocardii</taxon>
        <taxon>Amphioxiformes</taxon>
        <taxon>Branchiostomatidae</taxon>
        <taxon>Branchiostoma</taxon>
    </lineage>
</organism>
<dbReference type="GO" id="GO:0007165">
    <property type="term" value="P:signal transduction"/>
    <property type="evidence" value="ECO:0007669"/>
    <property type="project" value="InterPro"/>
</dbReference>
<dbReference type="InterPro" id="IPR036179">
    <property type="entry name" value="Ig-like_dom_sf"/>
</dbReference>
<proteinExistence type="predicted"/>
<evidence type="ECO:0000256" key="4">
    <source>
        <dbReference type="ARBA" id="ARBA00023180"/>
    </source>
</evidence>
<comment type="subcellular location">
    <subcellularLocation>
        <location evidence="1">Membrane</location>
        <topology evidence="1">Single-pass type I membrane protein</topology>
    </subcellularLocation>
</comment>
<name>A0A6P4XMI6_BRABE</name>
<feature type="signal peptide" evidence="8">
    <location>
        <begin position="1"/>
        <end position="38"/>
    </location>
</feature>
<dbReference type="GO" id="GO:0005886">
    <property type="term" value="C:plasma membrane"/>
    <property type="evidence" value="ECO:0007669"/>
    <property type="project" value="TreeGrafter"/>
</dbReference>
<keyword evidence="7" id="KW-1133">Transmembrane helix</keyword>
<dbReference type="GO" id="GO:0050839">
    <property type="term" value="F:cell adhesion molecule binding"/>
    <property type="evidence" value="ECO:0007669"/>
    <property type="project" value="TreeGrafter"/>
</dbReference>
<keyword evidence="4" id="KW-0325">Glycoprotein</keyword>
<keyword evidence="3" id="KW-1015">Disulfide bond</keyword>
<dbReference type="SMART" id="SM00409">
    <property type="entry name" value="IG"/>
    <property type="match status" value="2"/>
</dbReference>
<dbReference type="SUPFAM" id="SSF48726">
    <property type="entry name" value="Immunoglobulin"/>
    <property type="match status" value="1"/>
</dbReference>
<dbReference type="PROSITE" id="PS50017">
    <property type="entry name" value="DEATH_DOMAIN"/>
    <property type="match status" value="1"/>
</dbReference>
<feature type="compositionally biased region" description="Basic and acidic residues" evidence="6">
    <location>
        <begin position="502"/>
        <end position="515"/>
    </location>
</feature>
<dbReference type="PROSITE" id="PS50835">
    <property type="entry name" value="IG_LIKE"/>
    <property type="match status" value="1"/>
</dbReference>
<feature type="domain" description="Death" evidence="9">
    <location>
        <begin position="738"/>
        <end position="812"/>
    </location>
</feature>
<dbReference type="InterPro" id="IPR051275">
    <property type="entry name" value="Cell_adhesion_signaling"/>
</dbReference>
<sequence length="812" mass="88886">MSGTKTGTGQRSALRQGYTAFPLCWCLLVLLSTTTVLGEDTKETFSITVFEGENVRLGEFPYNCTAPPPDSVIWSFKRPDEESYTPQSCPQECGNGCTMRNHIIDLPAVSRTCRGSYQYVTGRDDDGVRWTCTYDLDVQYLPGEVYISNRTPAVFENDSVAMMCQTDDLGNPPATFTSPDFPASSSESTSLTNLSASRNDNGRNFICTLYYEGQRQNGDKVIEKYEDTASLTVYYLPTEVTIQGLNNNTTLKEGEEVILNCTFHGFYPRPNITWWKDGEKLTETSETLVLTSLNDKGAYVCETTLNILNQVRWKRSTAVYVNVSTGAGSVDPPFVPTALPHTGGLPGYAIGGLAGAGIVLLVIILLVSVICVHKRWDTGRGRGDQRNGRHNVPYQQNGFQLGQDVRPLLNTGHPNVADQDFSLSSSNMLSTSGGRGQEIIIQCRDANIYQRPCDSVSLKTPSDPSMQLSSLNPTSYPNETSSSVEPRSDTTPKQPPSSDLFSKNDNHDSSDKPENTDSTDMFPTATKVPYQSQDLSSDGYPKTGTSTEDGNPPSSSVSSDPDVTNPKLAADDSDDLEGSSDPRSLHSNLHLPSLPSLDVDMMISLDSENSSTQTNSNPNLQDNGTSNSTGFTMESNNLNKPVNKPVLDKSSAIKNLSESSESTEESIEFEGSSGRDLEAPPPLNEDVDSLREKGDEVAITIDLMLKKIPLKTDHLQLSVAKLTSLYINLSYSGSKINDWKMFAGKLDLTAQNVQVIDSCSSQHNLQPAEIVIYHWQRMADRQGSVPCNEQKLRELLTNIGRLDLIAILDGDQ</sequence>
<dbReference type="InterPro" id="IPR011029">
    <property type="entry name" value="DEATH-like_dom_sf"/>
</dbReference>
<dbReference type="GO" id="GO:0098609">
    <property type="term" value="P:cell-cell adhesion"/>
    <property type="evidence" value="ECO:0007669"/>
    <property type="project" value="TreeGrafter"/>
</dbReference>
<dbReference type="AlphaFoldDB" id="A0A6P4XMI6"/>
<evidence type="ECO:0000259" key="10">
    <source>
        <dbReference type="PROSITE" id="PS50835"/>
    </source>
</evidence>
<dbReference type="SUPFAM" id="SSF47986">
    <property type="entry name" value="DEATH domain"/>
    <property type="match status" value="1"/>
</dbReference>
<feature type="chain" id="PRO_5027866103" evidence="8">
    <location>
        <begin position="39"/>
        <end position="812"/>
    </location>
</feature>
<gene>
    <name evidence="12" type="primary">LOC109465138</name>
</gene>
<evidence type="ECO:0000256" key="8">
    <source>
        <dbReference type="SAM" id="SignalP"/>
    </source>
</evidence>
<feature type="transmembrane region" description="Helical" evidence="7">
    <location>
        <begin position="348"/>
        <end position="372"/>
    </location>
</feature>
<keyword evidence="2 7" id="KW-0472">Membrane</keyword>
<evidence type="ECO:0000256" key="2">
    <source>
        <dbReference type="ARBA" id="ARBA00023136"/>
    </source>
</evidence>
<protein>
    <submittedName>
        <fullName evidence="12">Uncharacterized protein LOC109465138</fullName>
    </submittedName>
</protein>
<keyword evidence="5" id="KW-0393">Immunoglobulin domain</keyword>
<dbReference type="PANTHER" id="PTHR11640">
    <property type="entry name" value="NEPHRIN"/>
    <property type="match status" value="1"/>
</dbReference>
<dbReference type="InterPro" id="IPR003599">
    <property type="entry name" value="Ig_sub"/>
</dbReference>
<evidence type="ECO:0000256" key="6">
    <source>
        <dbReference type="SAM" id="MobiDB-lite"/>
    </source>
</evidence>
<dbReference type="OrthoDB" id="6431884at2759"/>
<dbReference type="GeneID" id="109465138"/>
<feature type="compositionally biased region" description="Polar residues" evidence="6">
    <location>
        <begin position="457"/>
        <end position="501"/>
    </location>
</feature>
<dbReference type="CDD" id="cd01670">
    <property type="entry name" value="Death"/>
    <property type="match status" value="1"/>
</dbReference>
<keyword evidence="7" id="KW-0812">Transmembrane</keyword>
<reference evidence="12" key="1">
    <citation type="submission" date="2025-08" db="UniProtKB">
        <authorList>
            <consortium name="RefSeq"/>
        </authorList>
    </citation>
    <scope>IDENTIFICATION</scope>
    <source>
        <tissue evidence="12">Gonad</tissue>
    </source>
</reference>
<dbReference type="KEGG" id="bbel:109465138"/>
<dbReference type="RefSeq" id="XP_019617840.1">
    <property type="nucleotide sequence ID" value="XM_019762281.1"/>
</dbReference>
<keyword evidence="11" id="KW-1185">Reference proteome</keyword>
<evidence type="ECO:0000256" key="7">
    <source>
        <dbReference type="SAM" id="Phobius"/>
    </source>
</evidence>
<dbReference type="Gene3D" id="2.60.40.10">
    <property type="entry name" value="Immunoglobulins"/>
    <property type="match status" value="2"/>
</dbReference>
<evidence type="ECO:0000313" key="11">
    <source>
        <dbReference type="Proteomes" id="UP000515135"/>
    </source>
</evidence>
<feature type="compositionally biased region" description="Polar residues" evidence="6">
    <location>
        <begin position="608"/>
        <end position="640"/>
    </location>
</feature>
<dbReference type="GO" id="GO:0005911">
    <property type="term" value="C:cell-cell junction"/>
    <property type="evidence" value="ECO:0007669"/>
    <property type="project" value="TreeGrafter"/>
</dbReference>
<dbReference type="Pfam" id="PF13927">
    <property type="entry name" value="Ig_3"/>
    <property type="match status" value="1"/>
</dbReference>
<feature type="region of interest" description="Disordered" evidence="6">
    <location>
        <begin position="608"/>
        <end position="689"/>
    </location>
</feature>
<dbReference type="Gene3D" id="1.10.533.10">
    <property type="entry name" value="Death Domain, Fas"/>
    <property type="match status" value="1"/>
</dbReference>
<evidence type="ECO:0000256" key="5">
    <source>
        <dbReference type="ARBA" id="ARBA00023319"/>
    </source>
</evidence>
<feature type="region of interest" description="Disordered" evidence="6">
    <location>
        <begin position="173"/>
        <end position="196"/>
    </location>
</feature>
<feature type="domain" description="Ig-like" evidence="10">
    <location>
        <begin position="237"/>
        <end position="304"/>
    </location>
</feature>
<feature type="compositionally biased region" description="Low complexity" evidence="6">
    <location>
        <begin position="552"/>
        <end position="563"/>
    </location>
</feature>
<keyword evidence="8" id="KW-0732">Signal</keyword>